<dbReference type="GO" id="GO:0005634">
    <property type="term" value="C:nucleus"/>
    <property type="evidence" value="ECO:0007669"/>
    <property type="project" value="UniProtKB-SubCell"/>
</dbReference>
<dbReference type="Gene3D" id="3.90.70.80">
    <property type="match status" value="1"/>
</dbReference>
<comment type="similarity">
    <text evidence="2">Belongs to the lin-54 family.</text>
</comment>
<proteinExistence type="inferred from homology"/>
<comment type="subcellular location">
    <subcellularLocation>
        <location evidence="1">Nucleus</location>
    </subcellularLocation>
</comment>
<keyword evidence="3" id="KW-0539">Nucleus</keyword>
<dbReference type="SMART" id="SM01114">
    <property type="entry name" value="CXC"/>
    <property type="match status" value="2"/>
</dbReference>
<evidence type="ECO:0000313" key="5">
    <source>
        <dbReference type="EMBL" id="KAJ7386034.1"/>
    </source>
</evidence>
<keyword evidence="6" id="KW-1185">Reference proteome</keyword>
<dbReference type="Proteomes" id="UP001163046">
    <property type="component" value="Unassembled WGS sequence"/>
</dbReference>
<evidence type="ECO:0000259" key="4">
    <source>
        <dbReference type="PROSITE" id="PS51634"/>
    </source>
</evidence>
<comment type="caution">
    <text evidence="5">The sequence shown here is derived from an EMBL/GenBank/DDBJ whole genome shotgun (WGS) entry which is preliminary data.</text>
</comment>
<evidence type="ECO:0000256" key="1">
    <source>
        <dbReference type="ARBA" id="ARBA00004123"/>
    </source>
</evidence>
<sequence>MSTPCPDEIEANLERLLFVWNEKLNKETLHQIENLRKHIRKGCISDIPVGCGTEMNERLHRHLNRSLLCGVSKIGPELAIALMTCVLYVWNCKRKGKTLQSQRTVPVVPVETVAYTHLSPPQQHMKQTSNPPVTESNTGLRNVISSVCSPFAAAAKTVEELKADNVLKYIIQRVLHLEEFSNSFTELCKNKTVDLVAMLWSTGQSTAVARQLYKHLTLYKEKIGEHCTALGLGRSEEEDTGKLRELFVKELTENIDEYKNWMTSGSDMLKEIEKFKVDAYFASEVGDLCARATAKLLQIPIVVVTALPTPPTMPFVPQEFFTTTPIVVAYDHSGPGHYDATKYTNESPTSDEGIGQNVITETRCTCGKNKKDPMNISCVASKCPCYQQKQSCSRKCRCYNCKNEHITTNQPNRNETVVNRAGCRCGSSTSEDPSQLSCRDSQRKSKCSCVRGGTGCSELCKCFNCANIFQARVSSATPSPQRKRQREIVSPYKRKKGTDFMEFQNVPVTSGPWRGLETLCLIVCQEVLLSNDISVNSSNLKLLYNFVAEYNSVKALSLIITVKSTAQVAAKMQHLRDYHTL</sequence>
<dbReference type="AlphaFoldDB" id="A0A9W9ZU56"/>
<gene>
    <name evidence="5" type="ORF">OS493_012367</name>
</gene>
<dbReference type="PROSITE" id="PS51634">
    <property type="entry name" value="CRC"/>
    <property type="match status" value="1"/>
</dbReference>
<dbReference type="OrthoDB" id="5987925at2759"/>
<organism evidence="5 6">
    <name type="scientific">Desmophyllum pertusum</name>
    <dbReference type="NCBI Taxonomy" id="174260"/>
    <lineage>
        <taxon>Eukaryota</taxon>
        <taxon>Metazoa</taxon>
        <taxon>Cnidaria</taxon>
        <taxon>Anthozoa</taxon>
        <taxon>Hexacorallia</taxon>
        <taxon>Scleractinia</taxon>
        <taxon>Caryophylliina</taxon>
        <taxon>Caryophylliidae</taxon>
        <taxon>Desmophyllum</taxon>
    </lineage>
</organism>
<dbReference type="CDD" id="cd22744">
    <property type="entry name" value="OTU"/>
    <property type="match status" value="1"/>
</dbReference>
<name>A0A9W9ZU56_9CNID</name>
<dbReference type="InterPro" id="IPR033467">
    <property type="entry name" value="Tesmin/TSO1-like_CXC"/>
</dbReference>
<reference evidence="5" key="1">
    <citation type="submission" date="2023-01" db="EMBL/GenBank/DDBJ databases">
        <title>Genome assembly of the deep-sea coral Lophelia pertusa.</title>
        <authorList>
            <person name="Herrera S."/>
            <person name="Cordes E."/>
        </authorList>
    </citation>
    <scope>NUCLEOTIDE SEQUENCE</scope>
    <source>
        <strain evidence="5">USNM1676648</strain>
        <tissue evidence="5">Polyp</tissue>
    </source>
</reference>
<dbReference type="InterPro" id="IPR005172">
    <property type="entry name" value="CRC"/>
</dbReference>
<feature type="domain" description="CRC" evidence="4">
    <location>
        <begin position="360"/>
        <end position="470"/>
    </location>
</feature>
<evidence type="ECO:0000313" key="6">
    <source>
        <dbReference type="Proteomes" id="UP001163046"/>
    </source>
</evidence>
<dbReference type="EMBL" id="MU825878">
    <property type="protein sequence ID" value="KAJ7386034.1"/>
    <property type="molecule type" value="Genomic_DNA"/>
</dbReference>
<protein>
    <recommendedName>
        <fullName evidence="4">CRC domain-containing protein</fullName>
    </recommendedName>
</protein>
<accession>A0A9W9ZU56</accession>
<evidence type="ECO:0000256" key="3">
    <source>
        <dbReference type="ARBA" id="ARBA00023242"/>
    </source>
</evidence>
<evidence type="ECO:0000256" key="2">
    <source>
        <dbReference type="ARBA" id="ARBA00007267"/>
    </source>
</evidence>